<accession>A0AAV7E0W5</accession>
<comment type="caution">
    <text evidence="2">The sequence shown here is derived from an EMBL/GenBank/DDBJ whole genome shotgun (WGS) entry which is preliminary data.</text>
</comment>
<dbReference type="AlphaFoldDB" id="A0AAV7E0W5"/>
<protein>
    <submittedName>
        <fullName evidence="2">Uncharacterized protein</fullName>
    </submittedName>
</protein>
<gene>
    <name evidence="2" type="ORF">H6P81_016917</name>
</gene>
<dbReference type="Proteomes" id="UP000825729">
    <property type="component" value="Unassembled WGS sequence"/>
</dbReference>
<organism evidence="2 3">
    <name type="scientific">Aristolochia fimbriata</name>
    <name type="common">White veined hardy Dutchman's pipe vine</name>
    <dbReference type="NCBI Taxonomy" id="158543"/>
    <lineage>
        <taxon>Eukaryota</taxon>
        <taxon>Viridiplantae</taxon>
        <taxon>Streptophyta</taxon>
        <taxon>Embryophyta</taxon>
        <taxon>Tracheophyta</taxon>
        <taxon>Spermatophyta</taxon>
        <taxon>Magnoliopsida</taxon>
        <taxon>Magnoliidae</taxon>
        <taxon>Piperales</taxon>
        <taxon>Aristolochiaceae</taxon>
        <taxon>Aristolochia</taxon>
    </lineage>
</organism>
<feature type="compositionally biased region" description="Basic residues" evidence="1">
    <location>
        <begin position="54"/>
        <end position="64"/>
    </location>
</feature>
<dbReference type="EMBL" id="JAINDJ010000007">
    <property type="protein sequence ID" value="KAG9441063.1"/>
    <property type="molecule type" value="Genomic_DNA"/>
</dbReference>
<evidence type="ECO:0000313" key="3">
    <source>
        <dbReference type="Proteomes" id="UP000825729"/>
    </source>
</evidence>
<evidence type="ECO:0000313" key="2">
    <source>
        <dbReference type="EMBL" id="KAG9441063.1"/>
    </source>
</evidence>
<name>A0AAV7E0W5_ARIFI</name>
<keyword evidence="3" id="KW-1185">Reference proteome</keyword>
<evidence type="ECO:0000256" key="1">
    <source>
        <dbReference type="SAM" id="MobiDB-lite"/>
    </source>
</evidence>
<proteinExistence type="predicted"/>
<reference evidence="2 3" key="1">
    <citation type="submission" date="2021-07" db="EMBL/GenBank/DDBJ databases">
        <title>The Aristolochia fimbriata genome: insights into angiosperm evolution, floral development and chemical biosynthesis.</title>
        <authorList>
            <person name="Jiao Y."/>
        </authorList>
    </citation>
    <scope>NUCLEOTIDE SEQUENCE [LARGE SCALE GENOMIC DNA]</scope>
    <source>
        <strain evidence="2">IBCAS-2021</strain>
        <tissue evidence="2">Leaf</tissue>
    </source>
</reference>
<sequence>MKLGLRILLLRSPRGNGKLQLDLLREARPGGQLGRHQRRLCLLRLPRALLLHQPQHHRPGRRGRSQGPPLDAHQAHHPRRTREQPRRQPPPRLICKFWVEVLLSNVGKKSLLLWDQIL</sequence>
<feature type="region of interest" description="Disordered" evidence="1">
    <location>
        <begin position="52"/>
        <end position="89"/>
    </location>
</feature>